<dbReference type="Proteomes" id="UP000679220">
    <property type="component" value="Unassembled WGS sequence"/>
</dbReference>
<evidence type="ECO:0000313" key="2">
    <source>
        <dbReference type="EMBL" id="MBR8534826.1"/>
    </source>
</evidence>
<dbReference type="EMBL" id="JAGTAR010000004">
    <property type="protein sequence ID" value="MBR8534826.1"/>
    <property type="molecule type" value="Genomic_DNA"/>
</dbReference>
<evidence type="ECO:0000256" key="1">
    <source>
        <dbReference type="ARBA" id="ARBA00010554"/>
    </source>
</evidence>
<comment type="caution">
    <text evidence="2">The sequence shown here is derived from an EMBL/GenBank/DDBJ whole genome shotgun (WGS) entry which is preliminary data.</text>
</comment>
<dbReference type="AlphaFoldDB" id="A0A941IUQ9"/>
<dbReference type="InterPro" id="IPR011322">
    <property type="entry name" value="N-reg_PII-like_a/b"/>
</dbReference>
<protein>
    <submittedName>
        <fullName evidence="2">DUF190 domain-containing protein</fullName>
    </submittedName>
</protein>
<dbReference type="InterPro" id="IPR003793">
    <property type="entry name" value="UPF0166"/>
</dbReference>
<comment type="similarity">
    <text evidence="1">Belongs to the UPF0166 family.</text>
</comment>
<evidence type="ECO:0000313" key="3">
    <source>
        <dbReference type="Proteomes" id="UP000679220"/>
    </source>
</evidence>
<reference evidence="2" key="1">
    <citation type="journal article" date="2018" name="Int. J. Syst. Evol. Microbiol.">
        <title>Carboxylicivirga sediminis sp. nov., isolated from coastal sediment.</title>
        <authorList>
            <person name="Wang F.Q."/>
            <person name="Ren L.H."/>
            <person name="Zou R.J."/>
            <person name="Sun Y.Z."/>
            <person name="Liu X.J."/>
            <person name="Jiang F."/>
            <person name="Liu L.J."/>
        </authorList>
    </citation>
    <scope>NUCLEOTIDE SEQUENCE</scope>
    <source>
        <strain evidence="2">JR1</strain>
    </source>
</reference>
<reference evidence="2" key="2">
    <citation type="submission" date="2021-04" db="EMBL/GenBank/DDBJ databases">
        <authorList>
            <person name="Zhang T."/>
            <person name="Zhang Y."/>
            <person name="Lu D."/>
            <person name="Zuo D."/>
            <person name="Du Z."/>
        </authorList>
    </citation>
    <scope>NUCLEOTIDE SEQUENCE</scope>
    <source>
        <strain evidence="2">JR1</strain>
    </source>
</reference>
<dbReference type="Gene3D" id="3.30.70.120">
    <property type="match status" value="1"/>
</dbReference>
<dbReference type="PANTHER" id="PTHR35983:SF1">
    <property type="entry name" value="UPF0166 PROTEIN TM_0021"/>
    <property type="match status" value="1"/>
</dbReference>
<name>A0A941IUQ9_9BACT</name>
<dbReference type="RefSeq" id="WP_212188730.1">
    <property type="nucleotide sequence ID" value="NZ_JAGTAR010000004.1"/>
</dbReference>
<proteinExistence type="inferred from homology"/>
<dbReference type="PANTHER" id="PTHR35983">
    <property type="entry name" value="UPF0166 PROTEIN TM_0021"/>
    <property type="match status" value="1"/>
</dbReference>
<sequence length="124" mass="13915">MVLEGEAQKLKLIIEEDDRVYQRPLYEAVVFAAKKYKMAGITVYKGMLSYGADSILNNSKVFSLTTNHPIVIELIDRIERINSFAEIATKLLEKANCGGIIFTEAVDVVLYKSSKSSHSELKNK</sequence>
<dbReference type="InterPro" id="IPR015867">
    <property type="entry name" value="N-reg_PII/ATP_PRibTrfase_C"/>
</dbReference>
<dbReference type="SUPFAM" id="SSF54913">
    <property type="entry name" value="GlnB-like"/>
    <property type="match status" value="1"/>
</dbReference>
<keyword evidence="3" id="KW-1185">Reference proteome</keyword>
<organism evidence="2 3">
    <name type="scientific">Carboxylicivirga sediminis</name>
    <dbReference type="NCBI Taxonomy" id="2006564"/>
    <lineage>
        <taxon>Bacteria</taxon>
        <taxon>Pseudomonadati</taxon>
        <taxon>Bacteroidota</taxon>
        <taxon>Bacteroidia</taxon>
        <taxon>Marinilabiliales</taxon>
        <taxon>Marinilabiliaceae</taxon>
        <taxon>Carboxylicivirga</taxon>
    </lineage>
</organism>
<gene>
    <name evidence="2" type="ORF">KDU71_04580</name>
</gene>
<dbReference type="Pfam" id="PF02641">
    <property type="entry name" value="DUF190"/>
    <property type="match status" value="1"/>
</dbReference>
<accession>A0A941IUQ9</accession>